<evidence type="ECO:0000313" key="2">
    <source>
        <dbReference type="Proteomes" id="UP000475214"/>
    </source>
</evidence>
<dbReference type="EMBL" id="JAAGOA010000001">
    <property type="protein sequence ID" value="NED98785.1"/>
    <property type="molecule type" value="Genomic_DNA"/>
</dbReference>
<accession>A0A6L9S0V0</accession>
<organism evidence="1 2">
    <name type="scientific">Phytoactinopolyspora halotolerans</name>
    <dbReference type="NCBI Taxonomy" id="1981512"/>
    <lineage>
        <taxon>Bacteria</taxon>
        <taxon>Bacillati</taxon>
        <taxon>Actinomycetota</taxon>
        <taxon>Actinomycetes</taxon>
        <taxon>Jiangellales</taxon>
        <taxon>Jiangellaceae</taxon>
        <taxon>Phytoactinopolyspora</taxon>
    </lineage>
</organism>
<comment type="caution">
    <text evidence="1">The sequence shown here is derived from an EMBL/GenBank/DDBJ whole genome shotgun (WGS) entry which is preliminary data.</text>
</comment>
<proteinExistence type="predicted"/>
<protein>
    <recommendedName>
        <fullName evidence="3">Restriction endonuclease</fullName>
    </recommendedName>
</protein>
<sequence length="303" mass="34114">MVSKDDVFDSFEAVISERGATNPWEESASGHRVYHPDYELLAALLAIPLREGRGSESGRLAKGIDAWVAHELRRAGFPADEVWPRLTKPRVLPREVGIFLDRLPKSLRNDVHAHLLKNKTVAPSEARVLGRAYVKQVDVLVSQWARGPELLVSTKSMVSSFRNNLPNRFEESYGDAKNLRGRYPLVSMGFLFVMRSTILDDPGAFEKAVDMLRKLQGEADAYDATCVVLAEWSDDAFDGVRIRTDQVPDDLSADRFLRTLIEAVLTRTPVEMHVEVRERREHRELPLEEPDTGALIKLDELGG</sequence>
<dbReference type="AlphaFoldDB" id="A0A6L9S0V0"/>
<reference evidence="1 2" key="1">
    <citation type="submission" date="2020-02" db="EMBL/GenBank/DDBJ databases">
        <authorList>
            <person name="Li X.-J."/>
            <person name="Han X.-M."/>
        </authorList>
    </citation>
    <scope>NUCLEOTIDE SEQUENCE [LARGE SCALE GENOMIC DNA]</scope>
    <source>
        <strain evidence="1 2">CCTCC AB 2017055</strain>
    </source>
</reference>
<dbReference type="Proteomes" id="UP000475214">
    <property type="component" value="Unassembled WGS sequence"/>
</dbReference>
<name>A0A6L9S0V0_9ACTN</name>
<evidence type="ECO:0008006" key="3">
    <source>
        <dbReference type="Google" id="ProtNLM"/>
    </source>
</evidence>
<keyword evidence="2" id="KW-1185">Reference proteome</keyword>
<evidence type="ECO:0000313" key="1">
    <source>
        <dbReference type="EMBL" id="NED98785.1"/>
    </source>
</evidence>
<gene>
    <name evidence="1" type="ORF">G1H10_01225</name>
</gene>
<dbReference type="RefSeq" id="WP_163731470.1">
    <property type="nucleotide sequence ID" value="NZ_JAAGOA010000001.1"/>
</dbReference>